<evidence type="ECO:0000256" key="4">
    <source>
        <dbReference type="ARBA" id="ARBA00023004"/>
    </source>
</evidence>
<evidence type="ECO:0000256" key="2">
    <source>
        <dbReference type="ARBA" id="ARBA00022617"/>
    </source>
</evidence>
<keyword evidence="7" id="KW-1185">Reference proteome</keyword>
<name>A0AAD8YGD4_9STRA</name>
<evidence type="ECO:0000256" key="5">
    <source>
        <dbReference type="ARBA" id="ARBA00034496"/>
    </source>
</evidence>
<dbReference type="Pfam" id="PF01152">
    <property type="entry name" value="Bac_globin"/>
    <property type="match status" value="1"/>
</dbReference>
<reference evidence="6" key="1">
    <citation type="submission" date="2023-06" db="EMBL/GenBank/DDBJ databases">
        <title>Survivors Of The Sea: Transcriptome response of Skeletonema marinoi to long-term dormancy.</title>
        <authorList>
            <person name="Pinder M.I.M."/>
            <person name="Kourtchenko O."/>
            <person name="Robertson E.K."/>
            <person name="Larsson T."/>
            <person name="Maumus F."/>
            <person name="Osuna-Cruz C.M."/>
            <person name="Vancaester E."/>
            <person name="Stenow R."/>
            <person name="Vandepoele K."/>
            <person name="Ploug H."/>
            <person name="Bruchert V."/>
            <person name="Godhe A."/>
            <person name="Topel M."/>
        </authorList>
    </citation>
    <scope>NUCLEOTIDE SEQUENCE</scope>
    <source>
        <strain evidence="6">R05AC</strain>
    </source>
</reference>
<dbReference type="AlphaFoldDB" id="A0AAD8YGD4"/>
<evidence type="ECO:0000313" key="6">
    <source>
        <dbReference type="EMBL" id="KAK1745778.1"/>
    </source>
</evidence>
<comment type="caution">
    <text evidence="6">The sequence shown here is derived from an EMBL/GenBank/DDBJ whole genome shotgun (WGS) entry which is preliminary data.</text>
</comment>
<dbReference type="EMBL" id="JATAAI010000005">
    <property type="protein sequence ID" value="KAK1745778.1"/>
    <property type="molecule type" value="Genomic_DNA"/>
</dbReference>
<evidence type="ECO:0000313" key="7">
    <source>
        <dbReference type="Proteomes" id="UP001224775"/>
    </source>
</evidence>
<dbReference type="InterPro" id="IPR009050">
    <property type="entry name" value="Globin-like_sf"/>
</dbReference>
<dbReference type="GO" id="GO:0005344">
    <property type="term" value="F:oxygen carrier activity"/>
    <property type="evidence" value="ECO:0007669"/>
    <property type="project" value="InterPro"/>
</dbReference>
<dbReference type="GO" id="GO:0019825">
    <property type="term" value="F:oxygen binding"/>
    <property type="evidence" value="ECO:0007669"/>
    <property type="project" value="InterPro"/>
</dbReference>
<dbReference type="InterPro" id="IPR001486">
    <property type="entry name" value="Hemoglobin_trunc"/>
</dbReference>
<dbReference type="PANTHER" id="PTHR47366:SF1">
    <property type="entry name" value="TWO-ON-TWO HEMOGLOBIN-3"/>
    <property type="match status" value="1"/>
</dbReference>
<proteinExistence type="inferred from homology"/>
<comment type="similarity">
    <text evidence="5">Belongs to the truncated hemoglobin family. Group II subfamily.</text>
</comment>
<dbReference type="GO" id="GO:0046872">
    <property type="term" value="F:metal ion binding"/>
    <property type="evidence" value="ECO:0007669"/>
    <property type="project" value="UniProtKB-KW"/>
</dbReference>
<dbReference type="InterPro" id="IPR044203">
    <property type="entry name" value="GlbO/GLB3-like"/>
</dbReference>
<evidence type="ECO:0000256" key="1">
    <source>
        <dbReference type="ARBA" id="ARBA00022448"/>
    </source>
</evidence>
<keyword evidence="3" id="KW-0479">Metal-binding</keyword>
<dbReference type="GO" id="GO:0020037">
    <property type="term" value="F:heme binding"/>
    <property type="evidence" value="ECO:0007669"/>
    <property type="project" value="InterPro"/>
</dbReference>
<sequence length="178" mass="20379">MSKYELRDKTALLSGVTYEQSLLATTALTPPLLTRIGGSDGFHTLATLFYDRVFDDKENPWFLGIFASSTKSEAVDNQYRFLVQTFGGEALYKEKKGKYTRLVGRHANYKITTDAAERWVVHMNGAIDEHEELKQDEEAKEYLKMYFRFTAFYIVVASVYMKNDQLSGGVQIDSGRVW</sequence>
<keyword evidence="2" id="KW-0349">Heme</keyword>
<accession>A0AAD8YGD4</accession>
<organism evidence="6 7">
    <name type="scientific">Skeletonema marinoi</name>
    <dbReference type="NCBI Taxonomy" id="267567"/>
    <lineage>
        <taxon>Eukaryota</taxon>
        <taxon>Sar</taxon>
        <taxon>Stramenopiles</taxon>
        <taxon>Ochrophyta</taxon>
        <taxon>Bacillariophyta</taxon>
        <taxon>Coscinodiscophyceae</taxon>
        <taxon>Thalassiosirophycidae</taxon>
        <taxon>Thalassiosirales</taxon>
        <taxon>Skeletonemataceae</taxon>
        <taxon>Skeletonema</taxon>
        <taxon>Skeletonema marinoi-dohrnii complex</taxon>
    </lineage>
</organism>
<dbReference type="Proteomes" id="UP001224775">
    <property type="component" value="Unassembled WGS sequence"/>
</dbReference>
<dbReference type="InterPro" id="IPR012292">
    <property type="entry name" value="Globin/Proto"/>
</dbReference>
<dbReference type="Gene3D" id="1.10.490.10">
    <property type="entry name" value="Globins"/>
    <property type="match status" value="1"/>
</dbReference>
<gene>
    <name evidence="6" type="ORF">QTG54_003702</name>
</gene>
<dbReference type="PANTHER" id="PTHR47366">
    <property type="entry name" value="TWO-ON-TWO HEMOGLOBIN-3"/>
    <property type="match status" value="1"/>
</dbReference>
<evidence type="ECO:0000256" key="3">
    <source>
        <dbReference type="ARBA" id="ARBA00022723"/>
    </source>
</evidence>
<dbReference type="SUPFAM" id="SSF46458">
    <property type="entry name" value="Globin-like"/>
    <property type="match status" value="1"/>
</dbReference>
<keyword evidence="4" id="KW-0408">Iron</keyword>
<protein>
    <submittedName>
        <fullName evidence="6">Globin family protein</fullName>
    </submittedName>
</protein>
<keyword evidence="1" id="KW-0813">Transport</keyword>